<dbReference type="EMBL" id="MU842946">
    <property type="protein sequence ID" value="KAK2025079.1"/>
    <property type="molecule type" value="Genomic_DNA"/>
</dbReference>
<protein>
    <submittedName>
        <fullName evidence="2">Uncharacterized protein</fullName>
    </submittedName>
</protein>
<organism evidence="2 3">
    <name type="scientific">Colletotrichum zoysiae</name>
    <dbReference type="NCBI Taxonomy" id="1216348"/>
    <lineage>
        <taxon>Eukaryota</taxon>
        <taxon>Fungi</taxon>
        <taxon>Dikarya</taxon>
        <taxon>Ascomycota</taxon>
        <taxon>Pezizomycotina</taxon>
        <taxon>Sordariomycetes</taxon>
        <taxon>Hypocreomycetidae</taxon>
        <taxon>Glomerellales</taxon>
        <taxon>Glomerellaceae</taxon>
        <taxon>Colletotrichum</taxon>
        <taxon>Colletotrichum graminicola species complex</taxon>
    </lineage>
</organism>
<keyword evidence="3" id="KW-1185">Reference proteome</keyword>
<gene>
    <name evidence="2" type="ORF">LX32DRAFT_71825</name>
</gene>
<proteinExistence type="predicted"/>
<name>A0AAD9LXT3_9PEZI</name>
<feature type="region of interest" description="Disordered" evidence="1">
    <location>
        <begin position="138"/>
        <end position="161"/>
    </location>
</feature>
<accession>A0AAD9LXT3</accession>
<feature type="compositionally biased region" description="Polar residues" evidence="1">
    <location>
        <begin position="142"/>
        <end position="161"/>
    </location>
</feature>
<dbReference type="AlphaFoldDB" id="A0AAD9LXT3"/>
<comment type="caution">
    <text evidence="2">The sequence shown here is derived from an EMBL/GenBank/DDBJ whole genome shotgun (WGS) entry which is preliminary data.</text>
</comment>
<dbReference type="Proteomes" id="UP001232148">
    <property type="component" value="Unassembled WGS sequence"/>
</dbReference>
<sequence length="161" mass="17132">MRLFCSEAGWPAPWLRLTDTHSLGPRSHGLISTVLTGVRGQRKGVCRLREWKCWQGERAPALRASVGASVSGLSSPENGSAGPGTCPASFVRSIPTYLPTYTAEGPDGLATRGEKTCHPSIHASLSSSGGCISWAKRGQKTGGYNRQRTRSGPVQSSPVQR</sequence>
<reference evidence="2" key="1">
    <citation type="submission" date="2021-06" db="EMBL/GenBank/DDBJ databases">
        <title>Comparative genomics, transcriptomics and evolutionary studies reveal genomic signatures of adaptation to plant cell wall in hemibiotrophic fungi.</title>
        <authorList>
            <consortium name="DOE Joint Genome Institute"/>
            <person name="Baroncelli R."/>
            <person name="Diaz J.F."/>
            <person name="Benocci T."/>
            <person name="Peng M."/>
            <person name="Battaglia E."/>
            <person name="Haridas S."/>
            <person name="Andreopoulos W."/>
            <person name="Labutti K."/>
            <person name="Pangilinan J."/>
            <person name="Floch G.L."/>
            <person name="Makela M.R."/>
            <person name="Henrissat B."/>
            <person name="Grigoriev I.V."/>
            <person name="Crouch J.A."/>
            <person name="De Vries R.P."/>
            <person name="Sukno S.A."/>
            <person name="Thon M.R."/>
        </authorList>
    </citation>
    <scope>NUCLEOTIDE SEQUENCE</scope>
    <source>
        <strain evidence="2">MAFF235873</strain>
    </source>
</reference>
<evidence type="ECO:0000313" key="2">
    <source>
        <dbReference type="EMBL" id="KAK2025079.1"/>
    </source>
</evidence>
<evidence type="ECO:0000313" key="3">
    <source>
        <dbReference type="Proteomes" id="UP001232148"/>
    </source>
</evidence>
<evidence type="ECO:0000256" key="1">
    <source>
        <dbReference type="SAM" id="MobiDB-lite"/>
    </source>
</evidence>